<dbReference type="Pfam" id="PF00249">
    <property type="entry name" value="Myb_DNA-binding"/>
    <property type="match status" value="1"/>
</dbReference>
<reference evidence="3 4" key="1">
    <citation type="journal article" date="2011" name="Nat. Biotechnol.">
        <title>Comparative genomic analysis of the thermophilic biomass-degrading fungi Myceliophthora thermophila and Thielavia terrestris.</title>
        <authorList>
            <person name="Berka R.M."/>
            <person name="Grigoriev I.V."/>
            <person name="Otillar R."/>
            <person name="Salamov A."/>
            <person name="Grimwood J."/>
            <person name="Reid I."/>
            <person name="Ishmael N."/>
            <person name="John T."/>
            <person name="Darmond C."/>
            <person name="Moisan M.-C."/>
            <person name="Henrissat B."/>
            <person name="Coutinho P.M."/>
            <person name="Lombard V."/>
            <person name="Natvig D.O."/>
            <person name="Lindquist E."/>
            <person name="Schmutz J."/>
            <person name="Lucas S."/>
            <person name="Harris P."/>
            <person name="Powlowski J."/>
            <person name="Bellemare A."/>
            <person name="Taylor D."/>
            <person name="Butler G."/>
            <person name="de Vries R.P."/>
            <person name="Allijn I.E."/>
            <person name="van den Brink J."/>
            <person name="Ushinsky S."/>
            <person name="Storms R."/>
            <person name="Powell A.J."/>
            <person name="Paulsen I.T."/>
            <person name="Elbourne L.D.H."/>
            <person name="Baker S.E."/>
            <person name="Magnuson J."/>
            <person name="LaBoissiere S."/>
            <person name="Clutterbuck A.J."/>
            <person name="Martinez D."/>
            <person name="Wogulis M."/>
            <person name="de Leon A.L."/>
            <person name="Rey M.W."/>
            <person name="Tsang A."/>
        </authorList>
    </citation>
    <scope>NUCLEOTIDE SEQUENCE [LARGE SCALE GENOMIC DNA]</scope>
    <source>
        <strain evidence="4">ATCC 42464 / BCRC 31852 / DSM 1799</strain>
    </source>
</reference>
<dbReference type="InterPro" id="IPR001005">
    <property type="entry name" value="SANT/Myb"/>
</dbReference>
<dbReference type="SMART" id="SM00717">
    <property type="entry name" value="SANT"/>
    <property type="match status" value="1"/>
</dbReference>
<feature type="compositionally biased region" description="Pro residues" evidence="1">
    <location>
        <begin position="280"/>
        <end position="297"/>
    </location>
</feature>
<keyword evidence="4" id="KW-1185">Reference proteome</keyword>
<dbReference type="OrthoDB" id="4151352at2759"/>
<evidence type="ECO:0000256" key="1">
    <source>
        <dbReference type="SAM" id="MobiDB-lite"/>
    </source>
</evidence>
<feature type="region of interest" description="Disordered" evidence="1">
    <location>
        <begin position="1"/>
        <end position="98"/>
    </location>
</feature>
<dbReference type="GeneID" id="11508099"/>
<dbReference type="AlphaFoldDB" id="G2PZI3"/>
<feature type="compositionally biased region" description="Polar residues" evidence="1">
    <location>
        <begin position="18"/>
        <end position="29"/>
    </location>
</feature>
<dbReference type="Proteomes" id="UP000007322">
    <property type="component" value="Chromosome 1"/>
</dbReference>
<protein>
    <recommendedName>
        <fullName evidence="2">Myb-like domain-containing protein</fullName>
    </recommendedName>
</protein>
<organism evidence="3 4">
    <name type="scientific">Thermothelomyces thermophilus (strain ATCC 42464 / BCRC 31852 / DSM 1799)</name>
    <name type="common">Sporotrichum thermophile</name>
    <dbReference type="NCBI Taxonomy" id="573729"/>
    <lineage>
        <taxon>Eukaryota</taxon>
        <taxon>Fungi</taxon>
        <taxon>Dikarya</taxon>
        <taxon>Ascomycota</taxon>
        <taxon>Pezizomycotina</taxon>
        <taxon>Sordariomycetes</taxon>
        <taxon>Sordariomycetidae</taxon>
        <taxon>Sordariales</taxon>
        <taxon>Chaetomiaceae</taxon>
        <taxon>Thermothelomyces</taxon>
    </lineage>
</organism>
<accession>G2PZI3</accession>
<gene>
    <name evidence="3" type="ORF">MYCTH_2299736</name>
</gene>
<name>G2PZI3_THET4</name>
<proteinExistence type="predicted"/>
<feature type="domain" description="Myb-like" evidence="2">
    <location>
        <begin position="114"/>
        <end position="158"/>
    </location>
</feature>
<dbReference type="HOGENOM" id="CLU_064362_0_0_1"/>
<dbReference type="EMBL" id="CP003002">
    <property type="protein sequence ID" value="AEO55669.1"/>
    <property type="molecule type" value="Genomic_DNA"/>
</dbReference>
<dbReference type="KEGG" id="mtm:MYCTH_2299736"/>
<dbReference type="RefSeq" id="XP_003660914.1">
    <property type="nucleotide sequence ID" value="XM_003660866.1"/>
</dbReference>
<dbReference type="InParanoid" id="G2PZI3"/>
<feature type="region of interest" description="Disordered" evidence="1">
    <location>
        <begin position="274"/>
        <end position="342"/>
    </location>
</feature>
<dbReference type="PROSITE" id="PS50090">
    <property type="entry name" value="MYB_LIKE"/>
    <property type="match status" value="1"/>
</dbReference>
<dbReference type="STRING" id="573729.G2PZI3"/>
<evidence type="ECO:0000313" key="4">
    <source>
        <dbReference type="Proteomes" id="UP000007322"/>
    </source>
</evidence>
<dbReference type="Gene3D" id="1.10.10.60">
    <property type="entry name" value="Homeodomain-like"/>
    <property type="match status" value="1"/>
</dbReference>
<sequence>MAPVGSEGQTGGYRNPNAAGQQPNSSSGLGPSRHPPLPVSPGSPRNHNHNNYGHDHPGPTSSSFRTQRVEAPNAAGTGRDHCTSETGGRPGPDAAGGDEAAALAEYPYSIYNHGTWTAEDDKTLLQARSRGQNWAELQRTHFPNKTANACRKRYERLVERRGIHDYSGRRLEMVAKEYMNMRRELWSGLADRVGMKWEVVEALCMGAGLRTIQSNARSYTNRTRRDSRISQKMREAQAEALGTGSLGFALPALPLGSEFGTAFGTLLGDRNAGAAGIRSMPPPPLFPAATGPPPGNRLPPMILAPKSPPGAYADGGARPTPGPPGAAVSASEPRPAPRAPDW</sequence>
<evidence type="ECO:0000259" key="2">
    <source>
        <dbReference type="PROSITE" id="PS50090"/>
    </source>
</evidence>
<dbReference type="VEuPathDB" id="FungiDB:MYCTH_2299736"/>
<evidence type="ECO:0000313" key="3">
    <source>
        <dbReference type="EMBL" id="AEO55669.1"/>
    </source>
</evidence>
<dbReference type="SUPFAM" id="SSF46689">
    <property type="entry name" value="Homeodomain-like"/>
    <property type="match status" value="1"/>
</dbReference>
<dbReference type="eggNOG" id="ENOG502SPDA">
    <property type="taxonomic scope" value="Eukaryota"/>
</dbReference>
<dbReference type="OMA" id="RQEPPQM"/>
<dbReference type="InterPro" id="IPR009057">
    <property type="entry name" value="Homeodomain-like_sf"/>
</dbReference>
<dbReference type="CDD" id="cd00167">
    <property type="entry name" value="SANT"/>
    <property type="match status" value="1"/>
</dbReference>
<feature type="compositionally biased region" description="Low complexity" evidence="1">
    <location>
        <begin position="314"/>
        <end position="333"/>
    </location>
</feature>